<proteinExistence type="predicted"/>
<organism evidence="3">
    <name type="scientific">mine drainage metagenome</name>
    <dbReference type="NCBI Taxonomy" id="410659"/>
    <lineage>
        <taxon>unclassified sequences</taxon>
        <taxon>metagenomes</taxon>
        <taxon>ecological metagenomes</taxon>
    </lineage>
</organism>
<dbReference type="GO" id="GO:0003887">
    <property type="term" value="F:DNA-directed DNA polymerase activity"/>
    <property type="evidence" value="ECO:0007669"/>
    <property type="project" value="InterPro"/>
</dbReference>
<reference evidence="3" key="1">
    <citation type="submission" date="2013-08" db="EMBL/GenBank/DDBJ databases">
        <authorList>
            <person name="Mendez C."/>
            <person name="Richter M."/>
            <person name="Ferrer M."/>
            <person name="Sanchez J."/>
        </authorList>
    </citation>
    <scope>NUCLEOTIDE SEQUENCE</scope>
</reference>
<gene>
    <name evidence="3" type="ORF">B1B_05719</name>
</gene>
<dbReference type="InterPro" id="IPR036388">
    <property type="entry name" value="WH-like_DNA-bd_sf"/>
</dbReference>
<protein>
    <submittedName>
        <fullName evidence="3">Initiator RepB protein</fullName>
    </submittedName>
</protein>
<dbReference type="AlphaFoldDB" id="T1CJM9"/>
<sequence length="421" mass="47266">MGALMQGGGGDMAVDEALVVEDFTINKHAAAIRIANRMSLAERRTWNVLLFRCYPRLLSQETHALPIRDLAFDVGCTPNNLNWLMNSFRALNRLEVEWNVIQAGQRRWGVTTALAHAEIVDGRICEWSYPAPLRRALYQPEIYGRLNLHVQKNFRRAHALALWEFFHLHLGGDRSQATCRLTVAEYCDLLSVSEHYREEFRLLSYYAIKPVLAEISTKSDLAAKVTYVRDGRGAVSMLEFDISRRDHDCLETQDPLTVRLIGDFGISPEDAATFRLKYRHSEVWLGELLDDIQRRYAAGRIPRSRVPAYTRATLGRAGATAPQVGGIPASTTSASTAAGAERTEPTPTRPPPDADYERGSHRFAKMPESERASALAAWISTPGAQVCREMYQKHGLRSPIARAAFLQWLGQSSETTEILEI</sequence>
<name>T1CJM9_9ZZZZ</name>
<dbReference type="Gene3D" id="1.10.10.10">
    <property type="entry name" value="Winged helix-like DNA-binding domain superfamily/Winged helix DNA-binding domain"/>
    <property type="match status" value="1"/>
</dbReference>
<dbReference type="InterPro" id="IPR000525">
    <property type="entry name" value="Initiator_Rep_WH1"/>
</dbReference>
<accession>T1CJM9</accession>
<dbReference type="InterPro" id="IPR036390">
    <property type="entry name" value="WH_DNA-bd_sf"/>
</dbReference>
<feature type="compositionally biased region" description="Low complexity" evidence="1">
    <location>
        <begin position="329"/>
        <end position="338"/>
    </location>
</feature>
<evidence type="ECO:0000259" key="2">
    <source>
        <dbReference type="Pfam" id="PF01051"/>
    </source>
</evidence>
<reference evidence="3" key="2">
    <citation type="journal article" date="2014" name="ISME J.">
        <title>Microbial stratification in low pH oxic and suboxic macroscopic growths along an acid mine drainage.</title>
        <authorList>
            <person name="Mendez-Garcia C."/>
            <person name="Mesa V."/>
            <person name="Sprenger R.R."/>
            <person name="Richter M."/>
            <person name="Diez M.S."/>
            <person name="Solano J."/>
            <person name="Bargiela R."/>
            <person name="Golyshina O.V."/>
            <person name="Manteca A."/>
            <person name="Ramos J.L."/>
            <person name="Gallego J.R."/>
            <person name="Llorente I."/>
            <person name="Martins Dos Santos V.A."/>
            <person name="Jensen O.N."/>
            <person name="Pelaez A.I."/>
            <person name="Sanchez J."/>
            <person name="Ferrer M."/>
        </authorList>
    </citation>
    <scope>NUCLEOTIDE SEQUENCE</scope>
</reference>
<evidence type="ECO:0000256" key="1">
    <source>
        <dbReference type="SAM" id="MobiDB-lite"/>
    </source>
</evidence>
<evidence type="ECO:0000313" key="3">
    <source>
        <dbReference type="EMBL" id="EQD68050.1"/>
    </source>
</evidence>
<dbReference type="SUPFAM" id="SSF46785">
    <property type="entry name" value="Winged helix' DNA-binding domain"/>
    <property type="match status" value="1"/>
</dbReference>
<dbReference type="EMBL" id="AUZY01003624">
    <property type="protein sequence ID" value="EQD68050.1"/>
    <property type="molecule type" value="Genomic_DNA"/>
</dbReference>
<comment type="caution">
    <text evidence="3">The sequence shown here is derived from an EMBL/GenBank/DDBJ whole genome shotgun (WGS) entry which is preliminary data.</text>
</comment>
<feature type="region of interest" description="Disordered" evidence="1">
    <location>
        <begin position="317"/>
        <end position="358"/>
    </location>
</feature>
<dbReference type="GO" id="GO:0006270">
    <property type="term" value="P:DNA replication initiation"/>
    <property type="evidence" value="ECO:0007669"/>
    <property type="project" value="InterPro"/>
</dbReference>
<dbReference type="Pfam" id="PF01051">
    <property type="entry name" value="Rep3_N"/>
    <property type="match status" value="1"/>
</dbReference>
<feature type="domain" description="Initiator Rep protein WH1" evidence="2">
    <location>
        <begin position="25"/>
        <end position="166"/>
    </location>
</feature>